<feature type="coiled-coil region" evidence="8">
    <location>
        <begin position="347"/>
        <end position="374"/>
    </location>
</feature>
<evidence type="ECO:0000259" key="11">
    <source>
        <dbReference type="PROSITE" id="PS50113"/>
    </source>
</evidence>
<dbReference type="NCBIfam" id="TIGR00229">
    <property type="entry name" value="sensory_box"/>
    <property type="match status" value="1"/>
</dbReference>
<name>A0ABQ8FMY5_9FUNG</name>
<evidence type="ECO:0000256" key="4">
    <source>
        <dbReference type="ARBA" id="ARBA00022989"/>
    </source>
</evidence>
<keyword evidence="6 7" id="KW-0456">Lyase</keyword>
<dbReference type="EMBL" id="JAFCIX010000028">
    <property type="protein sequence ID" value="KAH6600730.1"/>
    <property type="molecule type" value="Genomic_DNA"/>
</dbReference>
<dbReference type="Gene3D" id="6.10.250.780">
    <property type="match status" value="1"/>
</dbReference>
<feature type="compositionally biased region" description="Polar residues" evidence="9">
    <location>
        <begin position="498"/>
        <end position="514"/>
    </location>
</feature>
<dbReference type="InterPro" id="IPR000700">
    <property type="entry name" value="PAS-assoc_C"/>
</dbReference>
<comment type="subcellular location">
    <subcellularLocation>
        <location evidence="1">Membrane</location>
    </subcellularLocation>
</comment>
<feature type="domain" description="PAS" evidence="10">
    <location>
        <begin position="634"/>
        <end position="686"/>
    </location>
</feature>
<dbReference type="SUPFAM" id="SSF55785">
    <property type="entry name" value="PYP-like sensor domain (PAS domain)"/>
    <property type="match status" value="1"/>
</dbReference>
<evidence type="ECO:0000256" key="6">
    <source>
        <dbReference type="ARBA" id="ARBA00023239"/>
    </source>
</evidence>
<evidence type="ECO:0000256" key="3">
    <source>
        <dbReference type="ARBA" id="ARBA00022741"/>
    </source>
</evidence>
<evidence type="ECO:0000256" key="5">
    <source>
        <dbReference type="ARBA" id="ARBA00023136"/>
    </source>
</evidence>
<feature type="coiled-coil region" evidence="8">
    <location>
        <begin position="177"/>
        <end position="204"/>
    </location>
</feature>
<dbReference type="CDD" id="cd07302">
    <property type="entry name" value="CHD"/>
    <property type="match status" value="1"/>
</dbReference>
<dbReference type="CDD" id="cd00130">
    <property type="entry name" value="PAS"/>
    <property type="match status" value="1"/>
</dbReference>
<feature type="domain" description="Guanylate cyclase" evidence="12">
    <location>
        <begin position="815"/>
        <end position="945"/>
    </location>
</feature>
<protein>
    <recommendedName>
        <fullName evidence="15">Guanylate cyclase</fullName>
    </recommendedName>
</protein>
<dbReference type="PROSITE" id="PS50112">
    <property type="entry name" value="PAS"/>
    <property type="match status" value="1"/>
</dbReference>
<evidence type="ECO:0000256" key="2">
    <source>
        <dbReference type="ARBA" id="ARBA00022692"/>
    </source>
</evidence>
<evidence type="ECO:0000259" key="10">
    <source>
        <dbReference type="PROSITE" id="PS50112"/>
    </source>
</evidence>
<feature type="region of interest" description="Disordered" evidence="9">
    <location>
        <begin position="478"/>
        <end position="514"/>
    </location>
</feature>
<dbReference type="InterPro" id="IPR029787">
    <property type="entry name" value="Nucleotide_cyclase"/>
</dbReference>
<feature type="compositionally biased region" description="Low complexity" evidence="9">
    <location>
        <begin position="478"/>
        <end position="495"/>
    </location>
</feature>
<evidence type="ECO:0000256" key="7">
    <source>
        <dbReference type="RuleBase" id="RU000405"/>
    </source>
</evidence>
<evidence type="ECO:0000313" key="13">
    <source>
        <dbReference type="EMBL" id="KAH6600730.1"/>
    </source>
</evidence>
<keyword evidence="14" id="KW-1185">Reference proteome</keyword>
<feature type="domain" description="PAC" evidence="11">
    <location>
        <begin position="711"/>
        <end position="761"/>
    </location>
</feature>
<dbReference type="Gene3D" id="3.30.450.20">
    <property type="entry name" value="PAS domain"/>
    <property type="match status" value="1"/>
</dbReference>
<feature type="compositionally biased region" description="Polar residues" evidence="9">
    <location>
        <begin position="20"/>
        <end position="50"/>
    </location>
</feature>
<keyword evidence="3" id="KW-0547">Nucleotide-binding</keyword>
<dbReference type="PROSITE" id="PS50113">
    <property type="entry name" value="PAC"/>
    <property type="match status" value="1"/>
</dbReference>
<feature type="compositionally biased region" description="Polar residues" evidence="9">
    <location>
        <begin position="58"/>
        <end position="68"/>
    </location>
</feature>
<dbReference type="PROSITE" id="PS50125">
    <property type="entry name" value="GUANYLATE_CYCLASE_2"/>
    <property type="match status" value="1"/>
</dbReference>
<organism evidence="13 14">
    <name type="scientific">Batrachochytrium salamandrivorans</name>
    <dbReference type="NCBI Taxonomy" id="1357716"/>
    <lineage>
        <taxon>Eukaryota</taxon>
        <taxon>Fungi</taxon>
        <taxon>Fungi incertae sedis</taxon>
        <taxon>Chytridiomycota</taxon>
        <taxon>Chytridiomycota incertae sedis</taxon>
        <taxon>Chytridiomycetes</taxon>
        <taxon>Rhizophydiales</taxon>
        <taxon>Rhizophydiales incertae sedis</taxon>
        <taxon>Batrachochytrium</taxon>
    </lineage>
</organism>
<evidence type="ECO:0000256" key="1">
    <source>
        <dbReference type="ARBA" id="ARBA00004370"/>
    </source>
</evidence>
<dbReference type="InterPro" id="IPR050401">
    <property type="entry name" value="Cyclic_nucleotide_synthase"/>
</dbReference>
<accession>A0ABQ8FMY5</accession>
<dbReference type="PANTHER" id="PTHR11920">
    <property type="entry name" value="GUANYLYL CYCLASE"/>
    <property type="match status" value="1"/>
</dbReference>
<evidence type="ECO:0000259" key="12">
    <source>
        <dbReference type="PROSITE" id="PS50125"/>
    </source>
</evidence>
<dbReference type="SMART" id="SM00044">
    <property type="entry name" value="CYCc"/>
    <property type="match status" value="1"/>
</dbReference>
<dbReference type="PROSITE" id="PS00452">
    <property type="entry name" value="GUANYLATE_CYCLASE_1"/>
    <property type="match status" value="1"/>
</dbReference>
<dbReference type="InterPro" id="IPR018297">
    <property type="entry name" value="A/G_cyclase_CS"/>
</dbReference>
<sequence length="1003" mass="112272">MSTIKRQIDVAASSAGRATASKSQQQLNAPRTLAANETTSPTTVAVSGQVSPALGQKKTYTADSSLPTSAEHLNGQSQLEVRKKATASGSDDSTGQNAPLDALATNPHDDMDIPEHANQPRSSNSTGGGCPVMRMSSSSQSNEKLKKEEGAFTAAAGSKSMAEQFRSDFNDKNKSLYDSLRFECERIEANYLDAEREVERTDDIAFLMGRHESEVADLISSQSSESKLRTENFEKFMIARKDRKQSKRIQRASIRQTKCRDMTILRQETASQAAVAVRKSQAKRRDAFEKLVSHMEAMHEKQRRQQSATQERKLSYEKMLNELESKHLQEEVRHTLIKKFQVRQSHQVALNKRINDQLRELQQTELRLAKERFELDVACFEESNAMKNSHIDRLAELTETQQTEMYAEKERLVSKREVDKVNALTHQHILEGKNLQHTNRIAVRQMKIRHEQILAGRKQRKADGTQGGVGPILIASSAASKKMSRSGSGSSIDASPYDGSNQYSPSSPGRVNNALNSAVGTVRNNGFNNRFGDEEECEYGSPDSRKIQLVSISALQTKQRDEKNDMLNLHRQEMNDCVLSIEARVTELDEQHQLELDKLRTDHASEVSQMIAVQEKEIHMEQSVHDAEMKMLVERRILNSVLETVVDGIINITPTGTIRRFNAAAENMFGYSSSEVIGKNIKMLMPYRYSRDHDSYLTNYLTTGVKKVIGSGRHVHGLKKDGTEFHLQLSISEVKENDQHLFTGIARDLTEDIRLQEEIRSKDLLKKAELEALVSQLDISRKKADSLLSQMLPPSVSHQLLEGKHVEPQTFESATIFFLDVVGFTTLCSGVSPIETVSLLNAIYNTFDDVIQQYDAYKVETIGDSYMIVSGIPTPNGARHASEIASLALHILSKVHTFKFERNPELQLRVRIGLNTGPVVAGVVGSKMPRYCLFGDSVNTASRMESTSQPMKIQISESTYKALSLVGGYRFTPRGEMDIKGKGKMTTYFLTGKTDFPFELPPQ</sequence>
<dbReference type="Pfam" id="PF13426">
    <property type="entry name" value="PAS_9"/>
    <property type="match status" value="1"/>
</dbReference>
<dbReference type="InterPro" id="IPR001054">
    <property type="entry name" value="A/G_cyclase"/>
</dbReference>
<keyword evidence="5" id="KW-0472">Membrane</keyword>
<comment type="similarity">
    <text evidence="7">Belongs to the adenylyl cyclase class-4/guanylyl cyclase family.</text>
</comment>
<evidence type="ECO:0008006" key="15">
    <source>
        <dbReference type="Google" id="ProtNLM"/>
    </source>
</evidence>
<keyword evidence="2" id="KW-0812">Transmembrane</keyword>
<feature type="region of interest" description="Disordered" evidence="9">
    <location>
        <begin position="1"/>
        <end position="145"/>
    </location>
</feature>
<dbReference type="Pfam" id="PF00211">
    <property type="entry name" value="Guanylate_cyc"/>
    <property type="match status" value="1"/>
</dbReference>
<dbReference type="Proteomes" id="UP001648503">
    <property type="component" value="Unassembled WGS sequence"/>
</dbReference>
<reference evidence="13 14" key="1">
    <citation type="submission" date="2021-02" db="EMBL/GenBank/DDBJ databases">
        <title>Variation within the Batrachochytrium salamandrivorans European outbreak.</title>
        <authorList>
            <person name="Kelly M."/>
            <person name="Pasmans F."/>
            <person name="Shea T.P."/>
            <person name="Munoz J.F."/>
            <person name="Carranza S."/>
            <person name="Cuomo C.A."/>
            <person name="Martel A."/>
        </authorList>
    </citation>
    <scope>NUCLEOTIDE SEQUENCE [LARGE SCALE GENOMIC DNA]</scope>
    <source>
        <strain evidence="13 14">AMFP18/2</strain>
    </source>
</reference>
<evidence type="ECO:0000256" key="8">
    <source>
        <dbReference type="SAM" id="Coils"/>
    </source>
</evidence>
<gene>
    <name evidence="13" type="ORF">BASA50_002113</name>
</gene>
<dbReference type="Gene3D" id="3.30.70.1230">
    <property type="entry name" value="Nucleotide cyclase"/>
    <property type="match status" value="1"/>
</dbReference>
<dbReference type="SMART" id="SM00091">
    <property type="entry name" value="PAS"/>
    <property type="match status" value="1"/>
</dbReference>
<evidence type="ECO:0000256" key="9">
    <source>
        <dbReference type="SAM" id="MobiDB-lite"/>
    </source>
</evidence>
<feature type="compositionally biased region" description="Polar residues" evidence="9">
    <location>
        <begin position="87"/>
        <end position="97"/>
    </location>
</feature>
<dbReference type="PANTHER" id="PTHR11920:SF335">
    <property type="entry name" value="GUANYLATE CYCLASE"/>
    <property type="match status" value="1"/>
</dbReference>
<evidence type="ECO:0000313" key="14">
    <source>
        <dbReference type="Proteomes" id="UP001648503"/>
    </source>
</evidence>
<keyword evidence="8" id="KW-0175">Coiled coil</keyword>
<keyword evidence="4" id="KW-1133">Transmembrane helix</keyword>
<dbReference type="InterPro" id="IPR000014">
    <property type="entry name" value="PAS"/>
</dbReference>
<dbReference type="InterPro" id="IPR035965">
    <property type="entry name" value="PAS-like_dom_sf"/>
</dbReference>
<proteinExistence type="inferred from homology"/>
<comment type="caution">
    <text evidence="13">The sequence shown here is derived from an EMBL/GenBank/DDBJ whole genome shotgun (WGS) entry which is preliminary data.</text>
</comment>
<dbReference type="SUPFAM" id="SSF55073">
    <property type="entry name" value="Nucleotide cyclase"/>
    <property type="match status" value="1"/>
</dbReference>